<feature type="signal peptide" evidence="8">
    <location>
        <begin position="1"/>
        <end position="18"/>
    </location>
</feature>
<dbReference type="AlphaFoldDB" id="A0AAD9ICW0"/>
<organism evidence="9 10">
    <name type="scientific">Phyllachora maydis</name>
    <dbReference type="NCBI Taxonomy" id="1825666"/>
    <lineage>
        <taxon>Eukaryota</taxon>
        <taxon>Fungi</taxon>
        <taxon>Dikarya</taxon>
        <taxon>Ascomycota</taxon>
        <taxon>Pezizomycotina</taxon>
        <taxon>Sordariomycetes</taxon>
        <taxon>Sordariomycetidae</taxon>
        <taxon>Phyllachorales</taxon>
        <taxon>Phyllachoraceae</taxon>
        <taxon>Phyllachora</taxon>
    </lineage>
</organism>
<dbReference type="GO" id="GO:0030245">
    <property type="term" value="P:cellulose catabolic process"/>
    <property type="evidence" value="ECO:0007669"/>
    <property type="project" value="UniProtKB-KW"/>
</dbReference>
<feature type="chain" id="PRO_5042225444" description="Xyloglucanase" evidence="8">
    <location>
        <begin position="19"/>
        <end position="744"/>
    </location>
</feature>
<dbReference type="InterPro" id="IPR052025">
    <property type="entry name" value="Xyloglucanase_GH74"/>
</dbReference>
<keyword evidence="4" id="KW-0119">Carbohydrate metabolism</keyword>
<evidence type="ECO:0008006" key="11">
    <source>
        <dbReference type="Google" id="ProtNLM"/>
    </source>
</evidence>
<dbReference type="FunFam" id="2.130.10.10:FF:000534">
    <property type="entry name" value="Xyloglucanase Xgh74A"/>
    <property type="match status" value="1"/>
</dbReference>
<comment type="caution">
    <text evidence="9">The sequence shown here is derived from an EMBL/GenBank/DDBJ whole genome shotgun (WGS) entry which is preliminary data.</text>
</comment>
<evidence type="ECO:0000256" key="4">
    <source>
        <dbReference type="ARBA" id="ARBA00023277"/>
    </source>
</evidence>
<dbReference type="Gene3D" id="2.130.10.10">
    <property type="entry name" value="YVTN repeat-like/Quinoprotein amine dehydrogenase"/>
    <property type="match status" value="2"/>
</dbReference>
<keyword evidence="5" id="KW-0326">Glycosidase</keyword>
<evidence type="ECO:0000313" key="9">
    <source>
        <dbReference type="EMBL" id="KAK2074572.1"/>
    </source>
</evidence>
<evidence type="ECO:0000256" key="7">
    <source>
        <dbReference type="ARBA" id="ARBA00037986"/>
    </source>
</evidence>
<keyword evidence="2" id="KW-0378">Hydrolase</keyword>
<accession>A0AAD9ICW0</accession>
<protein>
    <recommendedName>
        <fullName evidence="11">Xyloglucanase</fullName>
    </recommendedName>
</protein>
<evidence type="ECO:0000313" key="10">
    <source>
        <dbReference type="Proteomes" id="UP001217918"/>
    </source>
</evidence>
<sequence length="744" mass="77456">MRCFRQCQLLLAAAPIRAAVSWKNVHLGGGGGFVPGIVFHPTAKGVTYARTDIGGLYRLNADDSWTAVTDILATDSGWHNWGIDAVALDAQHPNKVYAAVGMYTNSFDAQNGSIIRSSDQGATWAATHLPFKLGGNMPGRGAGERLAVDPQNPDVLYFGARSGHGLWRSTDGGLTFTNLTSFPNTGTYAQDPGDSSGVDSDIVGLTFVTFDPTSGKTDGATSRIFVGVADNETASVYVSNDAGSIWSPVANQPGVYFPHKCKLQPAEKALYLTYSNGMGPYDGSLGAVYRYDLTTSTWKDITPVSASKLTFGFGGLGVDMLKPGTLVVASLNSWWPDAQLFRSTNSGASWSPIWEWTDYPSQNWYYGLNTSNAPWINTGFLSKKLQRLGWMIEVLEIDPLDSDHWLYGTGLTLYGGRDLQKWDTTHNVSIASLANGIEETSVQGLASVPGGTELLAAVGDLSGFTFPKSGDLGTSPQTNWMTPEWSTGVDVDYAGNKGAKVVRVGNDPGTVQIALSTDGGITWSPHAGADTTKSGGTVALSADGDTVLWSTSAMGVWRSTQQGAFAAVAAGATSPPAGAVIASDKRNSSVFYAGADARLLVSTDGGATFAAGGALAGAAVVRDLAAHPAVAAEVWASTDKGLFRSTDYGATFTAVGQPALTSTFQLALGRGAGAAWTVYAFGTGPAGNKLYASADTGATWSDVQGTQGFGAISSCKLAGSGNVAGQVYVGTNGRGVFHVSGQVG</sequence>
<keyword evidence="6" id="KW-0624">Polysaccharide degradation</keyword>
<dbReference type="PANTHER" id="PTHR43739:SF2">
    <property type="entry name" value="OLIGOXYLOGLUCAN-REDUCING END-SPECIFIC XYLOGLUCANASE-RELATED"/>
    <property type="match status" value="1"/>
</dbReference>
<keyword evidence="3" id="KW-0136">Cellulose degradation</keyword>
<dbReference type="GO" id="GO:0010411">
    <property type="term" value="P:xyloglucan metabolic process"/>
    <property type="evidence" value="ECO:0007669"/>
    <property type="project" value="TreeGrafter"/>
</dbReference>
<evidence type="ECO:0000256" key="2">
    <source>
        <dbReference type="ARBA" id="ARBA00022801"/>
    </source>
</evidence>
<dbReference type="InterPro" id="IPR002860">
    <property type="entry name" value="BNR_rpt"/>
</dbReference>
<dbReference type="InterPro" id="IPR015943">
    <property type="entry name" value="WD40/YVTN_repeat-like_dom_sf"/>
</dbReference>
<evidence type="ECO:0000256" key="8">
    <source>
        <dbReference type="SAM" id="SignalP"/>
    </source>
</evidence>
<proteinExistence type="inferred from homology"/>
<evidence type="ECO:0000256" key="5">
    <source>
        <dbReference type="ARBA" id="ARBA00023295"/>
    </source>
</evidence>
<evidence type="ECO:0000256" key="6">
    <source>
        <dbReference type="ARBA" id="ARBA00023326"/>
    </source>
</evidence>
<dbReference type="Proteomes" id="UP001217918">
    <property type="component" value="Unassembled WGS sequence"/>
</dbReference>
<dbReference type="Pfam" id="PF02012">
    <property type="entry name" value="BNR"/>
    <property type="match status" value="1"/>
</dbReference>
<keyword evidence="1 8" id="KW-0732">Signal</keyword>
<keyword evidence="10" id="KW-1185">Reference proteome</keyword>
<dbReference type="SUPFAM" id="SSF110296">
    <property type="entry name" value="Oligoxyloglucan reducing end-specific cellobiohydrolase"/>
    <property type="match status" value="2"/>
</dbReference>
<dbReference type="GO" id="GO:0016798">
    <property type="term" value="F:hydrolase activity, acting on glycosyl bonds"/>
    <property type="evidence" value="ECO:0007669"/>
    <property type="project" value="UniProtKB-KW"/>
</dbReference>
<name>A0AAD9ICW0_9PEZI</name>
<reference evidence="9" key="1">
    <citation type="journal article" date="2023" name="Mol. Plant Microbe Interact.">
        <title>Elucidating the Obligate Nature and Biological Capacity of an Invasive Fungal Corn Pathogen.</title>
        <authorList>
            <person name="MacCready J.S."/>
            <person name="Roggenkamp E.M."/>
            <person name="Gdanetz K."/>
            <person name="Chilvers M.I."/>
        </authorList>
    </citation>
    <scope>NUCLEOTIDE SEQUENCE</scope>
    <source>
        <strain evidence="9">PM02</strain>
    </source>
</reference>
<evidence type="ECO:0000256" key="1">
    <source>
        <dbReference type="ARBA" id="ARBA00022729"/>
    </source>
</evidence>
<comment type="similarity">
    <text evidence="7">Belongs to the glycosyl hydrolase 74 family.</text>
</comment>
<evidence type="ECO:0000256" key="3">
    <source>
        <dbReference type="ARBA" id="ARBA00023001"/>
    </source>
</evidence>
<gene>
    <name evidence="9" type="ORF">P8C59_008768</name>
</gene>
<dbReference type="PANTHER" id="PTHR43739">
    <property type="entry name" value="XYLOGLUCANASE (EUROFUNG)"/>
    <property type="match status" value="1"/>
</dbReference>
<dbReference type="EMBL" id="JAQQPM010000008">
    <property type="protein sequence ID" value="KAK2074572.1"/>
    <property type="molecule type" value="Genomic_DNA"/>
</dbReference>